<name>A0A397AJ41_APHAT</name>
<comment type="caution">
    <text evidence="2">The sequence shown here is derived from an EMBL/GenBank/DDBJ whole genome shotgun (WGS) entry which is preliminary data.</text>
</comment>
<feature type="region of interest" description="Disordered" evidence="1">
    <location>
        <begin position="1"/>
        <end position="84"/>
    </location>
</feature>
<evidence type="ECO:0000313" key="2">
    <source>
        <dbReference type="EMBL" id="RHY07086.1"/>
    </source>
</evidence>
<sequence>MHTASITSTHPPSSSSMASSPLPSGFHQRSLLSSPTTSVPSMDDSSSADETFPSFNQMLRSSSSSTTVKKSFKMRKDDSESSREIRREYKKEWYEKNREKALAKMKEYYEKRKQAGTLHRRSIKQKKVTPMPPQQSTMAMAPVVTSLPSMAQIQHRNASMGLMPSRYVYEERCIPAQRTLPSPWGYDRALPSLSEQPTRRSFLHPNHHQAAVPAPPTGTVAHLNLLCDVALMN</sequence>
<accession>A0A397AJ41</accession>
<dbReference type="EMBL" id="QUSZ01006066">
    <property type="protein sequence ID" value="RHY07086.1"/>
    <property type="molecule type" value="Genomic_DNA"/>
</dbReference>
<organism evidence="2 3">
    <name type="scientific">Aphanomyces astaci</name>
    <name type="common">Crayfish plague agent</name>
    <dbReference type="NCBI Taxonomy" id="112090"/>
    <lineage>
        <taxon>Eukaryota</taxon>
        <taxon>Sar</taxon>
        <taxon>Stramenopiles</taxon>
        <taxon>Oomycota</taxon>
        <taxon>Saprolegniomycetes</taxon>
        <taxon>Saprolegniales</taxon>
        <taxon>Verrucalvaceae</taxon>
        <taxon>Aphanomyces</taxon>
    </lineage>
</organism>
<feature type="compositionally biased region" description="Basic and acidic residues" evidence="1">
    <location>
        <begin position="74"/>
        <end position="84"/>
    </location>
</feature>
<dbReference type="AlphaFoldDB" id="A0A397AJ41"/>
<feature type="compositionally biased region" description="Polar residues" evidence="1">
    <location>
        <begin position="43"/>
        <end position="60"/>
    </location>
</feature>
<reference evidence="2 3" key="1">
    <citation type="submission" date="2018-08" db="EMBL/GenBank/DDBJ databases">
        <title>Aphanomyces genome sequencing and annotation.</title>
        <authorList>
            <person name="Minardi D."/>
            <person name="Oidtmann B."/>
            <person name="Van Der Giezen M."/>
            <person name="Studholme D.J."/>
        </authorList>
    </citation>
    <scope>NUCLEOTIDE SEQUENCE [LARGE SCALE GENOMIC DNA]</scope>
    <source>
        <strain evidence="2 3">Kv</strain>
    </source>
</reference>
<feature type="compositionally biased region" description="Low complexity" evidence="1">
    <location>
        <begin position="1"/>
        <end position="41"/>
    </location>
</feature>
<evidence type="ECO:0000313" key="3">
    <source>
        <dbReference type="Proteomes" id="UP000265427"/>
    </source>
</evidence>
<evidence type="ECO:0000256" key="1">
    <source>
        <dbReference type="SAM" id="MobiDB-lite"/>
    </source>
</evidence>
<protein>
    <submittedName>
        <fullName evidence="2">Uncharacterized protein</fullName>
    </submittedName>
</protein>
<gene>
    <name evidence="2" type="ORF">DYB36_008317</name>
</gene>
<dbReference type="Proteomes" id="UP000265427">
    <property type="component" value="Unassembled WGS sequence"/>
</dbReference>
<dbReference type="VEuPathDB" id="FungiDB:H257_04961"/>
<proteinExistence type="predicted"/>